<dbReference type="InterPro" id="IPR002054">
    <property type="entry name" value="DNA-dir_DNA_pol_X"/>
</dbReference>
<dbReference type="EMBL" id="MN739345">
    <property type="protein sequence ID" value="QHS99603.1"/>
    <property type="molecule type" value="Genomic_DNA"/>
</dbReference>
<dbReference type="Gene3D" id="1.10.150.20">
    <property type="entry name" value="5' to 3' exonuclease, C-terminal subdomain"/>
    <property type="match status" value="1"/>
</dbReference>
<dbReference type="PANTHER" id="PTHR11276:SF28">
    <property type="entry name" value="DNA POLYMERASE LAMBDA"/>
    <property type="match status" value="1"/>
</dbReference>
<dbReference type="GO" id="GO:0006310">
    <property type="term" value="P:DNA recombination"/>
    <property type="evidence" value="ECO:0007669"/>
    <property type="project" value="InterPro"/>
</dbReference>
<dbReference type="InterPro" id="IPR022312">
    <property type="entry name" value="DNA_pol_X"/>
</dbReference>
<dbReference type="SUPFAM" id="SSF56091">
    <property type="entry name" value="DNA ligase/mRNA capping enzyme, catalytic domain"/>
    <property type="match status" value="1"/>
</dbReference>
<dbReference type="SUPFAM" id="SSF50249">
    <property type="entry name" value="Nucleic acid-binding proteins"/>
    <property type="match status" value="1"/>
</dbReference>
<reference evidence="6" key="1">
    <citation type="journal article" date="2020" name="Nature">
        <title>Giant virus diversity and host interactions through global metagenomics.</title>
        <authorList>
            <person name="Schulz F."/>
            <person name="Roux S."/>
            <person name="Paez-Espino D."/>
            <person name="Jungbluth S."/>
            <person name="Walsh D.A."/>
            <person name="Denef V.J."/>
            <person name="McMahon K.D."/>
            <person name="Konstantinidis K.T."/>
            <person name="Eloe-Fadrosh E.A."/>
            <person name="Kyrpides N.C."/>
            <person name="Woyke T."/>
        </authorList>
    </citation>
    <scope>NUCLEOTIDE SEQUENCE</scope>
    <source>
        <strain evidence="6">GVMAG-M-3300020187-37</strain>
    </source>
</reference>
<dbReference type="SUPFAM" id="SSF47802">
    <property type="entry name" value="DNA polymerase beta, N-terminal domain-like"/>
    <property type="match status" value="1"/>
</dbReference>
<dbReference type="Gene3D" id="3.30.470.30">
    <property type="entry name" value="DNA ligase/mRNA capping enzyme"/>
    <property type="match status" value="1"/>
</dbReference>
<dbReference type="Pfam" id="PF14743">
    <property type="entry name" value="DNA_ligase_OB_2"/>
    <property type="match status" value="1"/>
</dbReference>
<dbReference type="GO" id="GO:0006303">
    <property type="term" value="P:double-strand break repair via nonhomologous end joining"/>
    <property type="evidence" value="ECO:0007669"/>
    <property type="project" value="TreeGrafter"/>
</dbReference>
<dbReference type="CDD" id="cd08041">
    <property type="entry name" value="OBF_kDNA_ligase_like"/>
    <property type="match status" value="1"/>
</dbReference>
<dbReference type="SUPFAM" id="SSF81585">
    <property type="entry name" value="PsbU/PolX domain-like"/>
    <property type="match status" value="1"/>
</dbReference>
<dbReference type="InterPro" id="IPR029398">
    <property type="entry name" value="PolB_thumb"/>
</dbReference>
<dbReference type="Gene3D" id="3.30.210.10">
    <property type="entry name" value="DNA polymerase, thumb domain"/>
    <property type="match status" value="1"/>
</dbReference>
<dbReference type="Pfam" id="PF14791">
    <property type="entry name" value="DNA_pol_B_thumb"/>
    <property type="match status" value="1"/>
</dbReference>
<dbReference type="PROSITE" id="PS00333">
    <property type="entry name" value="DNA_LIGASE_A2"/>
    <property type="match status" value="1"/>
</dbReference>
<dbReference type="Gene3D" id="1.10.150.110">
    <property type="entry name" value="DNA polymerase beta, N-terminal domain-like"/>
    <property type="match status" value="1"/>
</dbReference>
<dbReference type="Pfam" id="PF10391">
    <property type="entry name" value="DNA_pol_lambd_f"/>
    <property type="match status" value="1"/>
</dbReference>
<dbReference type="NCBIfam" id="NF006592">
    <property type="entry name" value="PRK09125.1"/>
    <property type="match status" value="1"/>
</dbReference>
<dbReference type="InterPro" id="IPR002008">
    <property type="entry name" value="DNA_pol_X_beta-like"/>
</dbReference>
<dbReference type="InterPro" id="IPR037160">
    <property type="entry name" value="DNA_Pol_thumb_sf"/>
</dbReference>
<dbReference type="Pfam" id="PF01068">
    <property type="entry name" value="DNA_ligase_A_M"/>
    <property type="match status" value="1"/>
</dbReference>
<evidence type="ECO:0000256" key="4">
    <source>
        <dbReference type="ARBA" id="ARBA00022705"/>
    </source>
</evidence>
<dbReference type="GO" id="GO:0003910">
    <property type="term" value="F:DNA ligase (ATP) activity"/>
    <property type="evidence" value="ECO:0007669"/>
    <property type="project" value="InterPro"/>
</dbReference>
<protein>
    <recommendedName>
        <fullName evidence="5">ATP-dependent DNA ligase family profile domain-containing protein</fullName>
    </recommendedName>
</protein>
<dbReference type="GO" id="GO:0003887">
    <property type="term" value="F:DNA-directed DNA polymerase activity"/>
    <property type="evidence" value="ECO:0007669"/>
    <property type="project" value="InterPro"/>
</dbReference>
<dbReference type="Gene3D" id="3.30.460.10">
    <property type="entry name" value="Beta Polymerase, domain 2"/>
    <property type="match status" value="1"/>
</dbReference>
<dbReference type="SUPFAM" id="SSF81301">
    <property type="entry name" value="Nucleotidyltransferase"/>
    <property type="match status" value="1"/>
</dbReference>
<dbReference type="AlphaFoldDB" id="A0A6C0C7V9"/>
<dbReference type="InterPro" id="IPR016059">
    <property type="entry name" value="DNA_ligase_ATP-dep_CS"/>
</dbReference>
<evidence type="ECO:0000256" key="1">
    <source>
        <dbReference type="ARBA" id="ARBA00022634"/>
    </source>
</evidence>
<dbReference type="PRINTS" id="PR00869">
    <property type="entry name" value="DNAPOLX"/>
</dbReference>
<dbReference type="GO" id="GO:0003677">
    <property type="term" value="F:DNA binding"/>
    <property type="evidence" value="ECO:0007669"/>
    <property type="project" value="InterPro"/>
</dbReference>
<evidence type="ECO:0000313" key="6">
    <source>
        <dbReference type="EMBL" id="QHS99603.1"/>
    </source>
</evidence>
<dbReference type="CDD" id="cd07896">
    <property type="entry name" value="Adenylation_kDNA_ligase_like"/>
    <property type="match status" value="1"/>
</dbReference>
<keyword evidence="4" id="KW-0235">DNA replication</keyword>
<organism evidence="6">
    <name type="scientific">viral metagenome</name>
    <dbReference type="NCBI Taxonomy" id="1070528"/>
    <lineage>
        <taxon>unclassified sequences</taxon>
        <taxon>metagenomes</taxon>
        <taxon>organismal metagenomes</taxon>
    </lineage>
</organism>
<dbReference type="SMART" id="SM00483">
    <property type="entry name" value="POLXc"/>
    <property type="match status" value="1"/>
</dbReference>
<name>A0A6C0C7V9_9ZZZZ</name>
<evidence type="ECO:0000259" key="5">
    <source>
        <dbReference type="PROSITE" id="PS50160"/>
    </source>
</evidence>
<evidence type="ECO:0000256" key="3">
    <source>
        <dbReference type="ARBA" id="ARBA00022695"/>
    </source>
</evidence>
<dbReference type="Pfam" id="PF14792">
    <property type="entry name" value="DNA_pol_B_palm"/>
    <property type="match status" value="1"/>
</dbReference>
<dbReference type="InterPro" id="IPR012340">
    <property type="entry name" value="NA-bd_OB-fold"/>
</dbReference>
<dbReference type="InterPro" id="IPR029319">
    <property type="entry name" value="DNA_ligase_OB"/>
</dbReference>
<dbReference type="PROSITE" id="PS50160">
    <property type="entry name" value="DNA_LIGASE_A3"/>
    <property type="match status" value="1"/>
</dbReference>
<keyword evidence="3" id="KW-0548">Nucleotidyltransferase</keyword>
<dbReference type="InterPro" id="IPR043519">
    <property type="entry name" value="NT_sf"/>
</dbReference>
<dbReference type="InterPro" id="IPR027421">
    <property type="entry name" value="DNA_pol_lamdba_lyase_dom_sf"/>
</dbReference>
<proteinExistence type="predicted"/>
<dbReference type="Gene3D" id="3.30.1490.70">
    <property type="match status" value="1"/>
</dbReference>
<keyword evidence="1" id="KW-0237">DNA synthesis</keyword>
<dbReference type="GO" id="GO:0005634">
    <property type="term" value="C:nucleus"/>
    <property type="evidence" value="ECO:0007669"/>
    <property type="project" value="TreeGrafter"/>
</dbReference>
<dbReference type="CDD" id="cd00141">
    <property type="entry name" value="NT_POLXc"/>
    <property type="match status" value="1"/>
</dbReference>
<dbReference type="GO" id="GO:0005524">
    <property type="term" value="F:ATP binding"/>
    <property type="evidence" value="ECO:0007669"/>
    <property type="project" value="InterPro"/>
</dbReference>
<accession>A0A6C0C7V9</accession>
<dbReference type="InterPro" id="IPR012310">
    <property type="entry name" value="DNA_ligase_ATP-dep_cent"/>
</dbReference>
<evidence type="ECO:0000256" key="2">
    <source>
        <dbReference type="ARBA" id="ARBA00022679"/>
    </source>
</evidence>
<feature type="domain" description="ATP-dependent DNA ligase family profile" evidence="5">
    <location>
        <begin position="115"/>
        <end position="230"/>
    </location>
</feature>
<sequence>MVEFMLAKEYTNDMKVPRGLTDYKPPIGWLLSEKYDGYRARWIPDKQIFLSRNQKVFNAPEWFKCVMPNVDLDGELFAGRENFQDMGVVRKKIPIDEEWINIKYVVYDLPEDDNVFEDRVKNLKQVIEESKIEWDKLKEEYPEPFNNIDCPVVYTEQIKVKSLKHLETIYKEVLKNGGEGVMIKDPKSQYEDKRSNYMLKYKPCFDAEAIIIDYKEGAGKYEGMLGGFVCRPLISYGNYSVKDESYIFSISGMDDNIRDNYKDTHPLGTVITYEYSGKTDSGKPRFPRYIRIRDDIVIKDDDGTSDKRDMIISIFNSLGNFEKANGEVFKANAYFKVIPHLKNIQNDSGLTVENLKSIKGLGKSLLTKIQEIIETGSCPAYDRIKDYDDIRQVFMGIHGIGPKNAAELVKAGFKSIEDLRNCPNIEDHLNNVQMIGLEYYEDLQLRIPREEIVYHERYLKQVHKLCDIPKGTVHFTIAGSYRRGKVDSGDIDILFTSKNKKKYDEFIDKLRENNYLVEDLARGTKKYNGICRYGKNPCRRIDIMYTKPQEYPFAILYFTGSMEFNTKMRANLLEQGLSLNEYSLKDNETKKPVDHKFVKEEDIFEYLNMDYVHPCDR</sequence>
<dbReference type="Gene3D" id="2.40.50.140">
    <property type="entry name" value="Nucleic acid-binding proteins"/>
    <property type="match status" value="1"/>
</dbReference>
<dbReference type="InterPro" id="IPR028207">
    <property type="entry name" value="DNA_pol_B_palm_palm"/>
</dbReference>
<keyword evidence="2" id="KW-0808">Transferase</keyword>
<dbReference type="PRINTS" id="PR00870">
    <property type="entry name" value="DNAPOLXBETA"/>
</dbReference>
<dbReference type="PANTHER" id="PTHR11276">
    <property type="entry name" value="DNA POLYMERASE TYPE-X FAMILY MEMBER"/>
    <property type="match status" value="1"/>
</dbReference>
<dbReference type="InterPro" id="IPR018944">
    <property type="entry name" value="DNA_pol_lambd_fingers_domain"/>
</dbReference>